<sequence>IISLTRTAY</sequence>
<name>K2RYV9_MACPH</name>
<comment type="caution">
    <text evidence="1">The sequence shown here is derived from an EMBL/GenBank/DDBJ whole genome shotgun (WGS) entry which is preliminary data.</text>
</comment>
<reference evidence="1 2" key="1">
    <citation type="journal article" date="2012" name="BMC Genomics">
        <title>Tools to kill: Genome of one of the most destructive plant pathogenic fungi Macrophomina phaseolina.</title>
        <authorList>
            <person name="Islam M.S."/>
            <person name="Haque M.S."/>
            <person name="Islam M.M."/>
            <person name="Emdad E.M."/>
            <person name="Halim A."/>
            <person name="Hossen Q.M.M."/>
            <person name="Hossain M.Z."/>
            <person name="Ahmed B."/>
            <person name="Rahim S."/>
            <person name="Rahman M.S."/>
            <person name="Alam M.M."/>
            <person name="Hou S."/>
            <person name="Wan X."/>
            <person name="Saito J.A."/>
            <person name="Alam M."/>
        </authorList>
    </citation>
    <scope>NUCLEOTIDE SEQUENCE [LARGE SCALE GENOMIC DNA]</scope>
    <source>
        <strain evidence="1 2">MS6</strain>
    </source>
</reference>
<accession>K2RYV9</accession>
<organism evidence="1 2">
    <name type="scientific">Macrophomina phaseolina (strain MS6)</name>
    <name type="common">Charcoal rot fungus</name>
    <dbReference type="NCBI Taxonomy" id="1126212"/>
    <lineage>
        <taxon>Eukaryota</taxon>
        <taxon>Fungi</taxon>
        <taxon>Dikarya</taxon>
        <taxon>Ascomycota</taxon>
        <taxon>Pezizomycotina</taxon>
        <taxon>Dothideomycetes</taxon>
        <taxon>Dothideomycetes incertae sedis</taxon>
        <taxon>Botryosphaeriales</taxon>
        <taxon>Botryosphaeriaceae</taxon>
        <taxon>Macrophomina</taxon>
    </lineage>
</organism>
<dbReference type="HOGENOM" id="CLU_3439022_0_0_1"/>
<evidence type="ECO:0000313" key="1">
    <source>
        <dbReference type="EMBL" id="EKG09605.1"/>
    </source>
</evidence>
<evidence type="ECO:0000313" key="2">
    <source>
        <dbReference type="Proteomes" id="UP000007129"/>
    </source>
</evidence>
<dbReference type="EMBL" id="AHHD01000602">
    <property type="protein sequence ID" value="EKG09605.1"/>
    <property type="molecule type" value="Genomic_DNA"/>
</dbReference>
<feature type="non-terminal residue" evidence="1">
    <location>
        <position position="1"/>
    </location>
</feature>
<gene>
    <name evidence="1" type="ORF">MPH_13338</name>
</gene>
<proteinExistence type="predicted"/>
<protein>
    <submittedName>
        <fullName evidence="1">Uncharacterized protein</fullName>
    </submittedName>
</protein>
<dbReference type="Proteomes" id="UP000007129">
    <property type="component" value="Unassembled WGS sequence"/>
</dbReference>
<dbReference type="InParanoid" id="K2RYV9"/>
<dbReference type="VEuPathDB" id="FungiDB:MPH_13338"/>